<proteinExistence type="predicted"/>
<dbReference type="GO" id="GO:0009103">
    <property type="term" value="P:lipopolysaccharide biosynthetic process"/>
    <property type="evidence" value="ECO:0007669"/>
    <property type="project" value="TreeGrafter"/>
</dbReference>
<organism evidence="4 5">
    <name type="scientific">Arthrobacter caoxuetaonis</name>
    <dbReference type="NCBI Taxonomy" id="2886935"/>
    <lineage>
        <taxon>Bacteria</taxon>
        <taxon>Bacillati</taxon>
        <taxon>Actinomycetota</taxon>
        <taxon>Actinomycetes</taxon>
        <taxon>Micrococcales</taxon>
        <taxon>Micrococcaceae</taxon>
        <taxon>Arthrobacter</taxon>
    </lineage>
</organism>
<evidence type="ECO:0000313" key="5">
    <source>
        <dbReference type="Proteomes" id="UP001139158"/>
    </source>
</evidence>
<dbReference type="PANTHER" id="PTHR23028">
    <property type="entry name" value="ACETYLTRANSFERASE"/>
    <property type="match status" value="1"/>
</dbReference>
<feature type="transmembrane region" description="Helical" evidence="1">
    <location>
        <begin position="229"/>
        <end position="247"/>
    </location>
</feature>
<feature type="transmembrane region" description="Helical" evidence="1">
    <location>
        <begin position="171"/>
        <end position="189"/>
    </location>
</feature>
<keyword evidence="1" id="KW-0472">Membrane</keyword>
<evidence type="ECO:0000259" key="3">
    <source>
        <dbReference type="Pfam" id="PF19040"/>
    </source>
</evidence>
<dbReference type="PANTHER" id="PTHR23028:SF53">
    <property type="entry name" value="ACYL_TRANSF_3 DOMAIN-CONTAINING PROTEIN"/>
    <property type="match status" value="1"/>
</dbReference>
<gene>
    <name evidence="4" type="ORF">LJ757_18635</name>
</gene>
<dbReference type="Pfam" id="PF19040">
    <property type="entry name" value="SGNH"/>
    <property type="match status" value="1"/>
</dbReference>
<sequence length="710" mass="76290">MTTVLLPAAEPATRRVRGRRRATTAPAATGHRPEIQGLRALAVLMVVTYHVWFGRVSGGVDIFLLISAFLMTLSFVRKGETRTGLKLAGYWLRTFSRLLPAAAIALIGTMAASWLFLPKARWDGVLEQVWSSLGYFQNWFLAAESVDYYANDHSGASPLQHFWSLSVQGQIFILWPLLFAAAALAGRIFRLRYRTAVTVVFGLVFAGSLAYSVHATATTQSFAYFDTRARLWEFALGTLLAVVLPYVRLPKPAAVAAGWTGLAAMLSAGFLIDVEGSFPGYIALWPLLAAALIIIAGSTGSRIGVDRFLSWKPVVGLGGISYALYLWHWPVLVIYMAWRGREAVGLPGGSAVIALSLILSWLTTRLAERPVLGLGFMKKKPGQAVAILVLAALVAAPAAGWQYANRIEAEAAAAAHTRELAEAKARGAMFTQEQKDNPGALALLAEAPPAGDPAAPVIPSLDELGGQWVQVGPKCEEVLKPVGNETAAENCQHLAGKDGAKRILAIGNSHTQQWSGPLTLMAEKYGYDVVFLFKGACQFGTGSEGRAQDCVDFNTAALNYALEQKPDAVFTVATAAQPETPEEHAVNGLADAASQLQEAGIQVVGIRDTPRFAFDMITCIKEEGVNGAGCNTLLPDKLAAVSPVEELGAQVPGMVFMDLTDKVCPDGACPPVIGNVYVYMDTNHLTAAFTRSTLPFFDDRFHEATGWKRP</sequence>
<feature type="transmembrane region" description="Helical" evidence="1">
    <location>
        <begin position="317"/>
        <end position="338"/>
    </location>
</feature>
<feature type="transmembrane region" description="Helical" evidence="1">
    <location>
        <begin position="254"/>
        <end position="272"/>
    </location>
</feature>
<dbReference type="InterPro" id="IPR002656">
    <property type="entry name" value="Acyl_transf_3_dom"/>
</dbReference>
<feature type="domain" description="SGNH" evidence="3">
    <location>
        <begin position="488"/>
        <end position="696"/>
    </location>
</feature>
<reference evidence="4" key="1">
    <citation type="submission" date="2021-10" db="EMBL/GenBank/DDBJ databases">
        <title>Novel species in genus Arthrobacter.</title>
        <authorList>
            <person name="Liu Y."/>
        </authorList>
    </citation>
    <scope>NUCLEOTIDE SEQUENCE</scope>
    <source>
        <strain evidence="4">Zg-Y453</strain>
    </source>
</reference>
<dbReference type="InterPro" id="IPR050879">
    <property type="entry name" value="Acyltransferase_3"/>
</dbReference>
<dbReference type="GO" id="GO:0016020">
    <property type="term" value="C:membrane"/>
    <property type="evidence" value="ECO:0007669"/>
    <property type="project" value="TreeGrafter"/>
</dbReference>
<feature type="transmembrane region" description="Helical" evidence="1">
    <location>
        <begin position="98"/>
        <end position="117"/>
    </location>
</feature>
<dbReference type="Proteomes" id="UP001139158">
    <property type="component" value="Unassembled WGS sequence"/>
</dbReference>
<feature type="transmembrane region" description="Helical" evidence="1">
    <location>
        <begin position="344"/>
        <end position="363"/>
    </location>
</feature>
<dbReference type="RefSeq" id="WP_227897777.1">
    <property type="nucleotide sequence ID" value="NZ_CP099467.1"/>
</dbReference>
<accession>A0A9X1MJP1</accession>
<dbReference type="InterPro" id="IPR043968">
    <property type="entry name" value="SGNH"/>
</dbReference>
<feature type="transmembrane region" description="Helical" evidence="1">
    <location>
        <begin position="384"/>
        <end position="404"/>
    </location>
</feature>
<evidence type="ECO:0000256" key="1">
    <source>
        <dbReference type="SAM" id="Phobius"/>
    </source>
</evidence>
<name>A0A9X1MJP1_9MICC</name>
<dbReference type="EMBL" id="JAJFZV010000020">
    <property type="protein sequence ID" value="MCC3299779.1"/>
    <property type="molecule type" value="Genomic_DNA"/>
</dbReference>
<dbReference type="Pfam" id="PF01757">
    <property type="entry name" value="Acyl_transf_3"/>
    <property type="match status" value="1"/>
</dbReference>
<evidence type="ECO:0000313" key="4">
    <source>
        <dbReference type="EMBL" id="MCC3299779.1"/>
    </source>
</evidence>
<dbReference type="GO" id="GO:0016747">
    <property type="term" value="F:acyltransferase activity, transferring groups other than amino-acyl groups"/>
    <property type="evidence" value="ECO:0007669"/>
    <property type="project" value="InterPro"/>
</dbReference>
<feature type="transmembrane region" description="Helical" evidence="1">
    <location>
        <begin position="196"/>
        <end position="217"/>
    </location>
</feature>
<feature type="transmembrane region" description="Helical" evidence="1">
    <location>
        <begin position="278"/>
        <end position="296"/>
    </location>
</feature>
<protein>
    <submittedName>
        <fullName evidence="4">Acyltransferase</fullName>
    </submittedName>
</protein>
<feature type="transmembrane region" description="Helical" evidence="1">
    <location>
        <begin position="59"/>
        <end position="77"/>
    </location>
</feature>
<keyword evidence="5" id="KW-1185">Reference proteome</keyword>
<keyword evidence="1" id="KW-1133">Transmembrane helix</keyword>
<keyword evidence="1" id="KW-0812">Transmembrane</keyword>
<keyword evidence="4" id="KW-0012">Acyltransferase</keyword>
<dbReference type="AlphaFoldDB" id="A0A9X1MJP1"/>
<comment type="caution">
    <text evidence="4">The sequence shown here is derived from an EMBL/GenBank/DDBJ whole genome shotgun (WGS) entry which is preliminary data.</text>
</comment>
<evidence type="ECO:0000259" key="2">
    <source>
        <dbReference type="Pfam" id="PF01757"/>
    </source>
</evidence>
<keyword evidence="4" id="KW-0808">Transferase</keyword>
<feature type="domain" description="Acyltransferase 3" evidence="2">
    <location>
        <begin position="34"/>
        <end position="364"/>
    </location>
</feature>